<dbReference type="PANTHER" id="PTHR35910">
    <property type="entry name" value="2EXR DOMAIN-CONTAINING PROTEIN"/>
    <property type="match status" value="1"/>
</dbReference>
<evidence type="ECO:0000313" key="3">
    <source>
        <dbReference type="Proteomes" id="UP000235786"/>
    </source>
</evidence>
<dbReference type="InterPro" id="IPR045518">
    <property type="entry name" value="2EXR"/>
</dbReference>
<protein>
    <recommendedName>
        <fullName evidence="1">2EXR domain-containing protein</fullName>
    </recommendedName>
</protein>
<evidence type="ECO:0000313" key="2">
    <source>
        <dbReference type="EMBL" id="PMD36192.1"/>
    </source>
</evidence>
<dbReference type="OrthoDB" id="3473305at2759"/>
<dbReference type="PANTHER" id="PTHR35910:SF6">
    <property type="entry name" value="2EXR DOMAIN-CONTAINING PROTEIN"/>
    <property type="match status" value="1"/>
</dbReference>
<dbReference type="Proteomes" id="UP000235786">
    <property type="component" value="Unassembled WGS sequence"/>
</dbReference>
<accession>A0A2J6RCE9</accession>
<evidence type="ECO:0000259" key="1">
    <source>
        <dbReference type="Pfam" id="PF20150"/>
    </source>
</evidence>
<feature type="domain" description="2EXR" evidence="1">
    <location>
        <begin position="6"/>
        <end position="101"/>
    </location>
</feature>
<gene>
    <name evidence="2" type="ORF">L207DRAFT_103641</name>
</gene>
<dbReference type="EMBL" id="KZ613951">
    <property type="protein sequence ID" value="PMD36192.1"/>
    <property type="molecule type" value="Genomic_DNA"/>
</dbReference>
<reference evidence="2 3" key="1">
    <citation type="submission" date="2016-04" db="EMBL/GenBank/DDBJ databases">
        <title>A degradative enzymes factory behind the ericoid mycorrhizal symbiosis.</title>
        <authorList>
            <consortium name="DOE Joint Genome Institute"/>
            <person name="Martino E."/>
            <person name="Morin E."/>
            <person name="Grelet G."/>
            <person name="Kuo A."/>
            <person name="Kohler A."/>
            <person name="Daghino S."/>
            <person name="Barry K."/>
            <person name="Choi C."/>
            <person name="Cichocki N."/>
            <person name="Clum A."/>
            <person name="Copeland A."/>
            <person name="Hainaut M."/>
            <person name="Haridas S."/>
            <person name="Labutti K."/>
            <person name="Lindquist E."/>
            <person name="Lipzen A."/>
            <person name="Khouja H.-R."/>
            <person name="Murat C."/>
            <person name="Ohm R."/>
            <person name="Olson A."/>
            <person name="Spatafora J."/>
            <person name="Veneault-Fourrey C."/>
            <person name="Henrissat B."/>
            <person name="Grigoriev I."/>
            <person name="Martin F."/>
            <person name="Perotto S."/>
        </authorList>
    </citation>
    <scope>NUCLEOTIDE SEQUENCE [LARGE SCALE GENOMIC DNA]</scope>
    <source>
        <strain evidence="2 3">F</strain>
    </source>
</reference>
<organism evidence="2 3">
    <name type="scientific">Hyaloscypha variabilis (strain UAMH 11265 / GT02V1 / F)</name>
    <name type="common">Meliniomyces variabilis</name>
    <dbReference type="NCBI Taxonomy" id="1149755"/>
    <lineage>
        <taxon>Eukaryota</taxon>
        <taxon>Fungi</taxon>
        <taxon>Dikarya</taxon>
        <taxon>Ascomycota</taxon>
        <taxon>Pezizomycotina</taxon>
        <taxon>Leotiomycetes</taxon>
        <taxon>Helotiales</taxon>
        <taxon>Hyaloscyphaceae</taxon>
        <taxon>Hyaloscypha</taxon>
        <taxon>Hyaloscypha variabilis</taxon>
    </lineage>
</organism>
<name>A0A2J6RCE9_HYAVF</name>
<keyword evidence="3" id="KW-1185">Reference proteome</keyword>
<sequence length="230" mass="26137">MSLPGFPQFGRLPTEVRIQIWEELCMESRIVDVTVFNWSVPSFGDFCIYVSSEPTPLVLLICYESQEVGLKHYTQVFKRSPATPPYFGRVRPIYMNLDKDIAFLKVGRNYSQTNLPDEDILLFGIVQEKLENGRAASEIRRIATPILSNTTVAIHLAILGRFLGLREVILVVGKELLKRTRGLKFLDLDMNHGDQAVWSGMVARARTQLAQLVPSARIPQQVTLKYLQPF</sequence>
<dbReference type="AlphaFoldDB" id="A0A2J6RCE9"/>
<dbReference type="Pfam" id="PF20150">
    <property type="entry name" value="2EXR"/>
    <property type="match status" value="1"/>
</dbReference>
<proteinExistence type="predicted"/>